<gene>
    <name evidence="4" type="primary">mtSSB_0</name>
    <name evidence="4" type="ORF">Anas_12808</name>
</gene>
<feature type="region of interest" description="Disordered" evidence="3">
    <location>
        <begin position="1"/>
        <end position="38"/>
    </location>
</feature>
<dbReference type="InterPro" id="IPR011344">
    <property type="entry name" value="ssDNA-bd"/>
</dbReference>
<dbReference type="PROSITE" id="PS50935">
    <property type="entry name" value="SSB"/>
    <property type="match status" value="1"/>
</dbReference>
<dbReference type="Gene3D" id="2.40.50.140">
    <property type="entry name" value="Nucleic acid-binding proteins"/>
    <property type="match status" value="1"/>
</dbReference>
<dbReference type="SUPFAM" id="SSF50249">
    <property type="entry name" value="Nucleic acid-binding proteins"/>
    <property type="match status" value="1"/>
</dbReference>
<dbReference type="EMBL" id="SEYY01004753">
    <property type="protein sequence ID" value="KAB7503639.1"/>
    <property type="molecule type" value="Genomic_DNA"/>
</dbReference>
<feature type="compositionally biased region" description="Polar residues" evidence="3">
    <location>
        <begin position="1"/>
        <end position="34"/>
    </location>
</feature>
<dbReference type="GO" id="GO:0003697">
    <property type="term" value="F:single-stranded DNA binding"/>
    <property type="evidence" value="ECO:0007669"/>
    <property type="project" value="InterPro"/>
</dbReference>
<evidence type="ECO:0000313" key="5">
    <source>
        <dbReference type="Proteomes" id="UP000326759"/>
    </source>
</evidence>
<dbReference type="PANTHER" id="PTHR10302:SF0">
    <property type="entry name" value="SINGLE-STRANDED DNA-BINDING PROTEIN, MITOCHONDRIAL"/>
    <property type="match status" value="1"/>
</dbReference>
<accession>A0A5N5TBS8</accession>
<reference evidence="4 5" key="1">
    <citation type="journal article" date="2019" name="PLoS Biol.">
        <title>Sex chromosomes control vertical transmission of feminizing Wolbachia symbionts in an isopod.</title>
        <authorList>
            <person name="Becking T."/>
            <person name="Chebbi M.A."/>
            <person name="Giraud I."/>
            <person name="Moumen B."/>
            <person name="Laverre T."/>
            <person name="Caubet Y."/>
            <person name="Peccoud J."/>
            <person name="Gilbert C."/>
            <person name="Cordaux R."/>
        </authorList>
    </citation>
    <scope>NUCLEOTIDE SEQUENCE [LARGE SCALE GENOMIC DNA]</scope>
    <source>
        <strain evidence="4">ANa2</strain>
        <tissue evidence="4">Whole body excluding digestive tract and cuticle</tissue>
    </source>
</reference>
<dbReference type="InterPro" id="IPR012340">
    <property type="entry name" value="NA-bd_OB-fold"/>
</dbReference>
<dbReference type="CDD" id="cd04496">
    <property type="entry name" value="SSB_OBF"/>
    <property type="match status" value="1"/>
</dbReference>
<proteinExistence type="predicted"/>
<protein>
    <recommendedName>
        <fullName evidence="2">Single-stranded DNA-binding protein</fullName>
    </recommendedName>
</protein>
<evidence type="ECO:0000313" key="4">
    <source>
        <dbReference type="EMBL" id="KAB7503639.1"/>
    </source>
</evidence>
<keyword evidence="5" id="KW-1185">Reference proteome</keyword>
<dbReference type="PIRSF" id="PIRSF002070">
    <property type="entry name" value="SSB"/>
    <property type="match status" value="1"/>
</dbReference>
<name>A0A5N5TBS8_9CRUS</name>
<dbReference type="GO" id="GO:0042645">
    <property type="term" value="C:mitochondrial nucleoid"/>
    <property type="evidence" value="ECO:0007669"/>
    <property type="project" value="TreeGrafter"/>
</dbReference>
<dbReference type="GO" id="GO:0006264">
    <property type="term" value="P:mitochondrial DNA replication"/>
    <property type="evidence" value="ECO:0007669"/>
    <property type="project" value="TreeGrafter"/>
</dbReference>
<dbReference type="OrthoDB" id="1078367at2759"/>
<keyword evidence="1 2" id="KW-0238">DNA-binding</keyword>
<comment type="subcellular location">
    <subcellularLocation>
        <location evidence="2">Mitochondrion</location>
    </subcellularLocation>
</comment>
<dbReference type="PANTHER" id="PTHR10302">
    <property type="entry name" value="SINGLE-STRANDED DNA-BINDING PROTEIN"/>
    <property type="match status" value="1"/>
</dbReference>
<dbReference type="NCBIfam" id="TIGR00621">
    <property type="entry name" value="ssb"/>
    <property type="match status" value="1"/>
</dbReference>
<comment type="caution">
    <text evidence="4">The sequence shown here is derived from an EMBL/GenBank/DDBJ whole genome shotgun (WGS) entry which is preliminary data.</text>
</comment>
<organism evidence="4 5">
    <name type="scientific">Armadillidium nasatum</name>
    <dbReference type="NCBI Taxonomy" id="96803"/>
    <lineage>
        <taxon>Eukaryota</taxon>
        <taxon>Metazoa</taxon>
        <taxon>Ecdysozoa</taxon>
        <taxon>Arthropoda</taxon>
        <taxon>Crustacea</taxon>
        <taxon>Multicrustacea</taxon>
        <taxon>Malacostraca</taxon>
        <taxon>Eumalacostraca</taxon>
        <taxon>Peracarida</taxon>
        <taxon>Isopoda</taxon>
        <taxon>Oniscidea</taxon>
        <taxon>Crinocheta</taxon>
        <taxon>Armadillidiidae</taxon>
        <taxon>Armadillidium</taxon>
    </lineage>
</organism>
<evidence type="ECO:0000256" key="1">
    <source>
        <dbReference type="ARBA" id="ARBA00023125"/>
    </source>
</evidence>
<keyword evidence="2" id="KW-0496">Mitochondrion</keyword>
<sequence length="126" mass="14242">MSSDAAATQTRQTSNIEKSLNQVTLLGRSGNNPEQRGVAENPVVTFSLATNINYSKGTEIMQHTEWHRISVFRPHLREKVINYLEKGDRVLVTGRISYLERKDTGNPDIINKNAVIVAEDIIFFKK</sequence>
<dbReference type="Pfam" id="PF00436">
    <property type="entry name" value="SSB"/>
    <property type="match status" value="1"/>
</dbReference>
<evidence type="ECO:0000256" key="3">
    <source>
        <dbReference type="SAM" id="MobiDB-lite"/>
    </source>
</evidence>
<dbReference type="InterPro" id="IPR000424">
    <property type="entry name" value="Primosome_PriB/ssb"/>
</dbReference>
<dbReference type="Proteomes" id="UP000326759">
    <property type="component" value="Unassembled WGS sequence"/>
</dbReference>
<dbReference type="AlphaFoldDB" id="A0A5N5TBS8"/>
<evidence type="ECO:0000256" key="2">
    <source>
        <dbReference type="PIRNR" id="PIRNR002070"/>
    </source>
</evidence>